<dbReference type="EMBL" id="SNXC01000013">
    <property type="protein sequence ID" value="TDO96738.1"/>
    <property type="molecule type" value="Genomic_DNA"/>
</dbReference>
<comment type="caution">
    <text evidence="2">The sequence shown here is derived from an EMBL/GenBank/DDBJ whole genome shotgun (WGS) entry which is preliminary data.</text>
</comment>
<name>A0A4R6M5U9_9GAMM</name>
<dbReference type="GO" id="GO:0016758">
    <property type="term" value="F:hexosyltransferase activity"/>
    <property type="evidence" value="ECO:0007669"/>
    <property type="project" value="UniProtKB-ARBA"/>
</dbReference>
<dbReference type="InterPro" id="IPR001173">
    <property type="entry name" value="Glyco_trans_2-like"/>
</dbReference>
<organism evidence="2 3">
    <name type="scientific">Marinomonas balearica</name>
    <dbReference type="NCBI Taxonomy" id="491947"/>
    <lineage>
        <taxon>Bacteria</taxon>
        <taxon>Pseudomonadati</taxon>
        <taxon>Pseudomonadota</taxon>
        <taxon>Gammaproteobacteria</taxon>
        <taxon>Oceanospirillales</taxon>
        <taxon>Oceanospirillaceae</taxon>
        <taxon>Marinomonas</taxon>
    </lineage>
</organism>
<evidence type="ECO:0000259" key="1">
    <source>
        <dbReference type="Pfam" id="PF00535"/>
    </source>
</evidence>
<dbReference type="PANTHER" id="PTHR22916:SF3">
    <property type="entry name" value="UDP-GLCNAC:BETAGAL BETA-1,3-N-ACETYLGLUCOSAMINYLTRANSFERASE-LIKE PROTEIN 1"/>
    <property type="match status" value="1"/>
</dbReference>
<dbReference type="Proteomes" id="UP000294656">
    <property type="component" value="Unassembled WGS sequence"/>
</dbReference>
<dbReference type="CDD" id="cd00761">
    <property type="entry name" value="Glyco_tranf_GTA_type"/>
    <property type="match status" value="1"/>
</dbReference>
<feature type="domain" description="Glycosyltransferase 2-like" evidence="1">
    <location>
        <begin position="7"/>
        <end position="130"/>
    </location>
</feature>
<dbReference type="AlphaFoldDB" id="A0A4R6M5U9"/>
<evidence type="ECO:0000313" key="3">
    <source>
        <dbReference type="Proteomes" id="UP000294656"/>
    </source>
</evidence>
<dbReference type="RefSeq" id="WP_133504246.1">
    <property type="nucleotide sequence ID" value="NZ_SNXC01000013.1"/>
</dbReference>
<reference evidence="2 3" key="1">
    <citation type="submission" date="2019-03" db="EMBL/GenBank/DDBJ databases">
        <title>Genomic Encyclopedia of Type Strains, Phase III (KMG-III): the genomes of soil and plant-associated and newly described type strains.</title>
        <authorList>
            <person name="Whitman W."/>
        </authorList>
    </citation>
    <scope>NUCLEOTIDE SEQUENCE [LARGE SCALE GENOMIC DNA]</scope>
    <source>
        <strain evidence="2 3">CECT 7378</strain>
    </source>
</reference>
<dbReference type="Gene3D" id="3.90.550.10">
    <property type="entry name" value="Spore Coat Polysaccharide Biosynthesis Protein SpsA, Chain A"/>
    <property type="match status" value="1"/>
</dbReference>
<dbReference type="OrthoDB" id="9801954at2"/>
<dbReference type="PANTHER" id="PTHR22916">
    <property type="entry name" value="GLYCOSYLTRANSFERASE"/>
    <property type="match status" value="1"/>
</dbReference>
<keyword evidence="2" id="KW-0808">Transferase</keyword>
<proteinExistence type="predicted"/>
<dbReference type="InterPro" id="IPR029044">
    <property type="entry name" value="Nucleotide-diphossugar_trans"/>
</dbReference>
<sequence>MQQNLVSVITPVYQGKKTLKRAVQSLLNQSHDNWECIIASDDGVNYLSWLASQGIKDERLSIVYTDKPKSGPNRARNKAKEHAIGNWIAPLDADDLYYPNRLETLLKAAAQTGVALDNVNVINDENEQLIDTAFDASYINTLSYDRITLSDFCHTDTPLLMLFHESMATHNWENVSRGGDTLFNMRAIEKAGWATFHTDALHEYRVHNESMCHGTGVGEIFQAAYEQTLFRLEQDGLGFETEHARRQVIQLIRQKMQLNNTYEEARTHEPELDFQTFRKCAYSA</sequence>
<dbReference type="Pfam" id="PF00535">
    <property type="entry name" value="Glycos_transf_2"/>
    <property type="match status" value="1"/>
</dbReference>
<accession>A0A4R6M5U9</accession>
<protein>
    <submittedName>
        <fullName evidence="2">Glycosyl transferase family 2</fullName>
    </submittedName>
</protein>
<gene>
    <name evidence="2" type="ORF">DFP79_2506</name>
</gene>
<keyword evidence="3" id="KW-1185">Reference proteome</keyword>
<evidence type="ECO:0000313" key="2">
    <source>
        <dbReference type="EMBL" id="TDO96738.1"/>
    </source>
</evidence>
<dbReference type="SUPFAM" id="SSF53448">
    <property type="entry name" value="Nucleotide-diphospho-sugar transferases"/>
    <property type="match status" value="1"/>
</dbReference>